<organism evidence="2 3">
    <name type="scientific">Ancylobacter oerskovii</name>
    <dbReference type="NCBI Taxonomy" id="459519"/>
    <lineage>
        <taxon>Bacteria</taxon>
        <taxon>Pseudomonadati</taxon>
        <taxon>Pseudomonadota</taxon>
        <taxon>Alphaproteobacteria</taxon>
        <taxon>Hyphomicrobiales</taxon>
        <taxon>Xanthobacteraceae</taxon>
        <taxon>Ancylobacter</taxon>
    </lineage>
</organism>
<dbReference type="RefSeq" id="WP_213352513.1">
    <property type="nucleotide sequence ID" value="NZ_JAHBGB010000023.1"/>
</dbReference>
<name>A0ABW4YU41_9HYPH</name>
<dbReference type="Proteomes" id="UP001597299">
    <property type="component" value="Unassembled WGS sequence"/>
</dbReference>
<evidence type="ECO:0000313" key="2">
    <source>
        <dbReference type="EMBL" id="MFD2139675.1"/>
    </source>
</evidence>
<dbReference type="Pfam" id="PF13274">
    <property type="entry name" value="SocA_Panacea"/>
    <property type="match status" value="1"/>
</dbReference>
<reference evidence="3" key="1">
    <citation type="journal article" date="2019" name="Int. J. Syst. Evol. Microbiol.">
        <title>The Global Catalogue of Microorganisms (GCM) 10K type strain sequencing project: providing services to taxonomists for standard genome sequencing and annotation.</title>
        <authorList>
            <consortium name="The Broad Institute Genomics Platform"/>
            <consortium name="The Broad Institute Genome Sequencing Center for Infectious Disease"/>
            <person name="Wu L."/>
            <person name="Ma J."/>
        </authorList>
    </citation>
    <scope>NUCLEOTIDE SEQUENCE [LARGE SCALE GENOMIC DNA]</scope>
    <source>
        <strain evidence="3">CCM 7435</strain>
    </source>
</reference>
<feature type="domain" description="Antitoxin SocA-like Panacea" evidence="1">
    <location>
        <begin position="28"/>
        <end position="131"/>
    </location>
</feature>
<evidence type="ECO:0000313" key="3">
    <source>
        <dbReference type="Proteomes" id="UP001597299"/>
    </source>
</evidence>
<proteinExistence type="predicted"/>
<dbReference type="InterPro" id="IPR025272">
    <property type="entry name" value="SocA_Panacea"/>
</dbReference>
<protein>
    <submittedName>
        <fullName evidence="2">Panacea domain-containing protein</fullName>
    </submittedName>
</protein>
<gene>
    <name evidence="2" type="ORF">ACFSNC_04645</name>
</gene>
<keyword evidence="3" id="KW-1185">Reference proteome</keyword>
<sequence length="165" mass="19122">MTRDAREIANAILDVAQDSKIYLTNLSLNKILYFTHAWYIAIYDKPLVASYFEAWQFGPVHPKIYQQLRGFGDRTIVVRLTRVDAATGEDAPYPVALLREEREHIEKMTRFYGAKSARWLVNASHEVGAPWDQVWLASQSSAQPGMKIPDDMTRDYYRAKLKRRL</sequence>
<accession>A0ABW4YU41</accession>
<comment type="caution">
    <text evidence="2">The sequence shown here is derived from an EMBL/GenBank/DDBJ whole genome shotgun (WGS) entry which is preliminary data.</text>
</comment>
<dbReference type="EMBL" id="JBHUHD010000001">
    <property type="protein sequence ID" value="MFD2139675.1"/>
    <property type="molecule type" value="Genomic_DNA"/>
</dbReference>
<evidence type="ECO:0000259" key="1">
    <source>
        <dbReference type="Pfam" id="PF13274"/>
    </source>
</evidence>